<keyword evidence="2" id="KW-1185">Reference proteome</keyword>
<gene>
    <name evidence="1" type="ORF">FOZ63_033999</name>
</gene>
<dbReference type="AlphaFoldDB" id="A0A7J6QLQ0"/>
<reference evidence="1 2" key="1">
    <citation type="submission" date="2020-04" db="EMBL/GenBank/DDBJ databases">
        <title>Perkinsus olseni comparative genomics.</title>
        <authorList>
            <person name="Bogema D.R."/>
        </authorList>
    </citation>
    <scope>NUCLEOTIDE SEQUENCE [LARGE SCALE GENOMIC DNA]</scope>
    <source>
        <strain evidence="1 2">ATCC PRA-207</strain>
    </source>
</reference>
<dbReference type="Proteomes" id="UP000553632">
    <property type="component" value="Unassembled WGS sequence"/>
</dbReference>
<dbReference type="EMBL" id="JABANO010032082">
    <property type="protein sequence ID" value="KAF4709193.1"/>
    <property type="molecule type" value="Genomic_DNA"/>
</dbReference>
<evidence type="ECO:0000313" key="1">
    <source>
        <dbReference type="EMBL" id="KAF4709193.1"/>
    </source>
</evidence>
<proteinExistence type="predicted"/>
<evidence type="ECO:0000313" key="2">
    <source>
        <dbReference type="Proteomes" id="UP000553632"/>
    </source>
</evidence>
<accession>A0A7J6QLQ0</accession>
<comment type="caution">
    <text evidence="1">The sequence shown here is derived from an EMBL/GenBank/DDBJ whole genome shotgun (WGS) entry which is preliminary data.</text>
</comment>
<sequence>MLGRMLSALGRTVGVKWPIGGVWPSFPVAPGRYRDILAHERTGFYLHGGCRSPSPYRRKGVSVAAQSVGTDAGIAVAGAAVGDADAAVGDAGAAAGDAGAAVGDAGAAAGDAGRAVYEAV</sequence>
<organism evidence="1 2">
    <name type="scientific">Perkinsus olseni</name>
    <name type="common">Perkinsus atlanticus</name>
    <dbReference type="NCBI Taxonomy" id="32597"/>
    <lineage>
        <taxon>Eukaryota</taxon>
        <taxon>Sar</taxon>
        <taxon>Alveolata</taxon>
        <taxon>Perkinsozoa</taxon>
        <taxon>Perkinsea</taxon>
        <taxon>Perkinsida</taxon>
        <taxon>Perkinsidae</taxon>
        <taxon>Perkinsus</taxon>
    </lineage>
</organism>
<name>A0A7J6QLQ0_PEROL</name>
<protein>
    <submittedName>
        <fullName evidence="1">Uncharacterized protein</fullName>
    </submittedName>
</protein>